<protein>
    <recommendedName>
        <fullName evidence="8">Splicing factor YJU2</fullName>
    </recommendedName>
</protein>
<dbReference type="OrthoDB" id="674963at2759"/>
<dbReference type="AlphaFoldDB" id="A0A2G2XMN9"/>
<keyword evidence="3 8" id="KW-0479">Metal-binding</keyword>
<keyword evidence="2" id="KW-0507">mRNA processing</keyword>
<dbReference type="GO" id="GO:0046872">
    <property type="term" value="F:metal ion binding"/>
    <property type="evidence" value="ECO:0007669"/>
    <property type="project" value="UniProtKB-KW"/>
</dbReference>
<keyword evidence="5 8" id="KW-0862">Zinc</keyword>
<comment type="subunit">
    <text evidence="8">Component of the spliceosome. Present in the activated B complex, the catalytically activated B* complex which catalyzes the branching, the catalytic step 1 C complex catalyzing the exon ligation, and the postcatalytic P complex containing the ligated exons (mRNA) and the excised lariat intron.</text>
</comment>
<keyword evidence="7 8" id="KW-0539">Nucleus</keyword>
<dbReference type="HAMAP" id="MF_03226">
    <property type="entry name" value="YJU2"/>
    <property type="match status" value="1"/>
</dbReference>
<organism evidence="9 10">
    <name type="scientific">Capsicum baccatum</name>
    <name type="common">Peruvian pepper</name>
    <dbReference type="NCBI Taxonomy" id="33114"/>
    <lineage>
        <taxon>Eukaryota</taxon>
        <taxon>Viridiplantae</taxon>
        <taxon>Streptophyta</taxon>
        <taxon>Embryophyta</taxon>
        <taxon>Tracheophyta</taxon>
        <taxon>Spermatophyta</taxon>
        <taxon>Magnoliopsida</taxon>
        <taxon>eudicotyledons</taxon>
        <taxon>Gunneridae</taxon>
        <taxon>Pentapetalae</taxon>
        <taxon>asterids</taxon>
        <taxon>lamiids</taxon>
        <taxon>Solanales</taxon>
        <taxon>Solanaceae</taxon>
        <taxon>Solanoideae</taxon>
        <taxon>Capsiceae</taxon>
        <taxon>Capsicum</taxon>
    </lineage>
</organism>
<sequence>MGERKVVNKYYPPDFDRAKIARRRQPKNQQKTARMMLPMSIRCPTCGNYIYKGTKFNSRKEEAEGETYLGKQILRFYFKCTKCCAEKTFTTDWKNSDYTVESGATRNFEPWRCQDEEMHKEKQKKDAEEIGDSMKSLENRTLDSKRRIDIDAGVDELILLKATQASMSIDALLEANLQRQLDDQKMEELEDEVLVRSVVFRRSRNPIIKRTHEEEFFEEEDDLVFETSLLRAKVLV</sequence>
<dbReference type="PANTHER" id="PTHR12111:SF1">
    <property type="entry name" value="SPLICING FACTOR YJU2"/>
    <property type="match status" value="1"/>
</dbReference>
<evidence type="ECO:0000256" key="5">
    <source>
        <dbReference type="ARBA" id="ARBA00022833"/>
    </source>
</evidence>
<evidence type="ECO:0000256" key="2">
    <source>
        <dbReference type="ARBA" id="ARBA00022664"/>
    </source>
</evidence>
<name>A0A2G2XMN9_CAPBA</name>
<evidence type="ECO:0000313" key="9">
    <source>
        <dbReference type="EMBL" id="PHT58740.1"/>
    </source>
</evidence>
<comment type="function">
    <text evidence="8">Part of the spliceosome which catalyzes two sequential transesterification reactions, first the excision of the non-coding intron from pre-mRNA and then the ligation of the coding exons to form the mature mRNA. Plays a role in stabilizing the structure of the spliceosome catalytic core and docking of the branch helix into the active site, producing 5'-exon and lariat intron-3'-intermediates.</text>
</comment>
<evidence type="ECO:0000256" key="7">
    <source>
        <dbReference type="ARBA" id="ARBA00023242"/>
    </source>
</evidence>
<comment type="caution">
    <text evidence="9">The sequence shown here is derived from an EMBL/GenBank/DDBJ whole genome shotgun (WGS) entry which is preliminary data.</text>
</comment>
<dbReference type="GO" id="GO:0000349">
    <property type="term" value="P:generation of catalytic spliceosome for first transesterification step"/>
    <property type="evidence" value="ECO:0007669"/>
    <property type="project" value="UniProtKB-UniRule"/>
</dbReference>
<reference evidence="10" key="2">
    <citation type="journal article" date="2017" name="J. Anim. Genet.">
        <title>Multiple reference genome sequences of hot pepper reveal the massive evolution of plant disease resistance genes by retroduplication.</title>
        <authorList>
            <person name="Kim S."/>
            <person name="Park J."/>
            <person name="Yeom S.-I."/>
            <person name="Kim Y.-M."/>
            <person name="Seo E."/>
            <person name="Kim K.-T."/>
            <person name="Kim M.-S."/>
            <person name="Lee J.M."/>
            <person name="Cheong K."/>
            <person name="Shin H.-S."/>
            <person name="Kim S.-B."/>
            <person name="Han K."/>
            <person name="Lee J."/>
            <person name="Park M."/>
            <person name="Lee H.-A."/>
            <person name="Lee H.-Y."/>
            <person name="Lee Y."/>
            <person name="Oh S."/>
            <person name="Lee J.H."/>
            <person name="Choi E."/>
            <person name="Choi E."/>
            <person name="Lee S.E."/>
            <person name="Jeon J."/>
            <person name="Kim H."/>
            <person name="Choi G."/>
            <person name="Song H."/>
            <person name="Lee J."/>
            <person name="Lee S.-C."/>
            <person name="Kwon J.-K."/>
            <person name="Lee H.-Y."/>
            <person name="Koo N."/>
            <person name="Hong Y."/>
            <person name="Kim R.W."/>
            <person name="Kang W.-H."/>
            <person name="Huh J.H."/>
            <person name="Kang B.-C."/>
            <person name="Yang T.-J."/>
            <person name="Lee Y.-H."/>
            <person name="Bennetzen J.L."/>
            <person name="Choi D."/>
        </authorList>
    </citation>
    <scope>NUCLEOTIDE SEQUENCE [LARGE SCALE GENOMIC DNA]</scope>
    <source>
        <strain evidence="10">cv. PBC81</strain>
    </source>
</reference>
<dbReference type="Proteomes" id="UP000224567">
    <property type="component" value="Unassembled WGS sequence"/>
</dbReference>
<accession>A0A2G2XMN9</accession>
<reference evidence="9 10" key="1">
    <citation type="journal article" date="2017" name="Genome Biol.">
        <title>New reference genome sequences of hot pepper reveal the massive evolution of plant disease-resistance genes by retroduplication.</title>
        <authorList>
            <person name="Kim S."/>
            <person name="Park J."/>
            <person name="Yeom S.I."/>
            <person name="Kim Y.M."/>
            <person name="Seo E."/>
            <person name="Kim K.T."/>
            <person name="Kim M.S."/>
            <person name="Lee J.M."/>
            <person name="Cheong K."/>
            <person name="Shin H.S."/>
            <person name="Kim S.B."/>
            <person name="Han K."/>
            <person name="Lee J."/>
            <person name="Park M."/>
            <person name="Lee H.A."/>
            <person name="Lee H.Y."/>
            <person name="Lee Y."/>
            <person name="Oh S."/>
            <person name="Lee J.H."/>
            <person name="Choi E."/>
            <person name="Choi E."/>
            <person name="Lee S.E."/>
            <person name="Jeon J."/>
            <person name="Kim H."/>
            <person name="Choi G."/>
            <person name="Song H."/>
            <person name="Lee J."/>
            <person name="Lee S.C."/>
            <person name="Kwon J.K."/>
            <person name="Lee H.Y."/>
            <person name="Koo N."/>
            <person name="Hong Y."/>
            <person name="Kim R.W."/>
            <person name="Kang W.H."/>
            <person name="Huh J.H."/>
            <person name="Kang B.C."/>
            <person name="Yang T.J."/>
            <person name="Lee Y.H."/>
            <person name="Bennetzen J.L."/>
            <person name="Choi D."/>
        </authorList>
    </citation>
    <scope>NUCLEOTIDE SEQUENCE [LARGE SCALE GENOMIC DNA]</scope>
    <source>
        <strain evidence="10">cv. PBC81</strain>
    </source>
</reference>
<dbReference type="InterPro" id="IPR043701">
    <property type="entry name" value="Yju2"/>
</dbReference>
<feature type="binding site" evidence="8">
    <location>
        <position position="83"/>
    </location>
    <ligand>
        <name>Zn(2+)</name>
        <dbReference type="ChEBI" id="CHEBI:29105"/>
    </ligand>
</feature>
<evidence type="ECO:0000256" key="8">
    <source>
        <dbReference type="HAMAP-Rule" id="MF_03226"/>
    </source>
</evidence>
<evidence type="ECO:0000256" key="1">
    <source>
        <dbReference type="ARBA" id="ARBA00004123"/>
    </source>
</evidence>
<keyword evidence="4 8" id="KW-0747">Spliceosome</keyword>
<proteinExistence type="inferred from homology"/>
<evidence type="ECO:0000256" key="4">
    <source>
        <dbReference type="ARBA" id="ARBA00022728"/>
    </source>
</evidence>
<evidence type="ECO:0000256" key="6">
    <source>
        <dbReference type="ARBA" id="ARBA00023187"/>
    </source>
</evidence>
<keyword evidence="6" id="KW-0508">mRNA splicing</keyword>
<feature type="binding site" evidence="8">
    <location>
        <position position="46"/>
    </location>
    <ligand>
        <name>Zn(2+)</name>
        <dbReference type="ChEBI" id="CHEBI:29105"/>
    </ligand>
</feature>
<dbReference type="STRING" id="33114.A0A2G2XMN9"/>
<comment type="similarity">
    <text evidence="8">Belongs to the CWC16 family. YJU2 subfamily.</text>
</comment>
<gene>
    <name evidence="9" type="ORF">CQW23_01103</name>
</gene>
<keyword evidence="10" id="KW-1185">Reference proteome</keyword>
<dbReference type="EMBL" id="MLFT02000001">
    <property type="protein sequence ID" value="PHT58740.1"/>
    <property type="molecule type" value="Genomic_DNA"/>
</dbReference>
<evidence type="ECO:0000313" key="10">
    <source>
        <dbReference type="Proteomes" id="UP000224567"/>
    </source>
</evidence>
<feature type="binding site" evidence="8">
    <location>
        <position position="80"/>
    </location>
    <ligand>
        <name>Zn(2+)</name>
        <dbReference type="ChEBI" id="CHEBI:29105"/>
    </ligand>
</feature>
<dbReference type="Pfam" id="PF04502">
    <property type="entry name" value="Saf4_Yju2"/>
    <property type="match status" value="1"/>
</dbReference>
<dbReference type="GO" id="GO:0071006">
    <property type="term" value="C:U2-type catalytic step 1 spliceosome"/>
    <property type="evidence" value="ECO:0007669"/>
    <property type="project" value="UniProtKB-UniRule"/>
</dbReference>
<dbReference type="InterPro" id="IPR007590">
    <property type="entry name" value="Saf4/Yju2"/>
</dbReference>
<evidence type="ECO:0000256" key="3">
    <source>
        <dbReference type="ARBA" id="ARBA00022723"/>
    </source>
</evidence>
<dbReference type="PANTHER" id="PTHR12111">
    <property type="entry name" value="SPLICING FACTOR YJU2"/>
    <property type="match status" value="1"/>
</dbReference>
<comment type="subcellular location">
    <subcellularLocation>
        <location evidence="1 8">Nucleus</location>
    </subcellularLocation>
</comment>
<feature type="binding site" evidence="8">
    <location>
        <position position="43"/>
    </location>
    <ligand>
        <name>Zn(2+)</name>
        <dbReference type="ChEBI" id="CHEBI:29105"/>
    </ligand>
</feature>